<gene>
    <name evidence="1" type="ORF">mPipKuh1_008658</name>
</gene>
<comment type="caution">
    <text evidence="1">The sequence shown here is derived from an EMBL/GenBank/DDBJ whole genome shotgun (WGS) entry which is preliminary data.</text>
</comment>
<reference evidence="1 2" key="1">
    <citation type="journal article" date="2020" name="Nature">
        <title>Six reference-quality genomes reveal evolution of bat adaptations.</title>
        <authorList>
            <person name="Jebb D."/>
            <person name="Huang Z."/>
            <person name="Pippel M."/>
            <person name="Hughes G.M."/>
            <person name="Lavrichenko K."/>
            <person name="Devanna P."/>
            <person name="Winkler S."/>
            <person name="Jermiin L.S."/>
            <person name="Skirmuntt E.C."/>
            <person name="Katzourakis A."/>
            <person name="Burkitt-Gray L."/>
            <person name="Ray D.A."/>
            <person name="Sullivan K.A.M."/>
            <person name="Roscito J.G."/>
            <person name="Kirilenko B.M."/>
            <person name="Davalos L.M."/>
            <person name="Corthals A.P."/>
            <person name="Power M.L."/>
            <person name="Jones G."/>
            <person name="Ransome R.D."/>
            <person name="Dechmann D.K.N."/>
            <person name="Locatelli A.G."/>
            <person name="Puechmaille S.J."/>
            <person name="Fedrigo O."/>
            <person name="Jarvis E.D."/>
            <person name="Hiller M."/>
            <person name="Vernes S.C."/>
            <person name="Myers E.W."/>
            <person name="Teeling E.C."/>
        </authorList>
    </citation>
    <scope>NUCLEOTIDE SEQUENCE [LARGE SCALE GENOMIC DNA]</scope>
    <source>
        <strain evidence="1">MPipKuh1</strain>
        <tissue evidence="1">Flight muscle</tissue>
    </source>
</reference>
<keyword evidence="2" id="KW-1185">Reference proteome</keyword>
<dbReference type="AlphaFoldDB" id="A0A7J7V121"/>
<sequence>MALHTVGAHRGAGLCLTPSAWHGACLGVLLSPNSMSSQAWGSHGSVQGKGGQQAPVRCRCLGGGGGRGVPGLLHIVRERQGWQVPAWHRGLEGNPSRSPGWVGGAYPFGVIHSMAPALTGHRPGWGVPHPPPLPQCTNVMHWANSNNTRNWKPISRSDVKTEEVYNGPSSYTCLTGCKIQKQETDRAWFVVVCRLEVTQSVSVP</sequence>
<organism evidence="1 2">
    <name type="scientific">Pipistrellus kuhlii</name>
    <name type="common">Kuhl's pipistrelle</name>
    <dbReference type="NCBI Taxonomy" id="59472"/>
    <lineage>
        <taxon>Eukaryota</taxon>
        <taxon>Metazoa</taxon>
        <taxon>Chordata</taxon>
        <taxon>Craniata</taxon>
        <taxon>Vertebrata</taxon>
        <taxon>Euteleostomi</taxon>
        <taxon>Mammalia</taxon>
        <taxon>Eutheria</taxon>
        <taxon>Laurasiatheria</taxon>
        <taxon>Chiroptera</taxon>
        <taxon>Yangochiroptera</taxon>
        <taxon>Vespertilionidae</taxon>
        <taxon>Pipistrellus</taxon>
    </lineage>
</organism>
<proteinExistence type="predicted"/>
<name>A0A7J7V121_PIPKU</name>
<evidence type="ECO:0000313" key="2">
    <source>
        <dbReference type="Proteomes" id="UP000558488"/>
    </source>
</evidence>
<dbReference type="EMBL" id="JACAGB010000017">
    <property type="protein sequence ID" value="KAF6318676.1"/>
    <property type="molecule type" value="Genomic_DNA"/>
</dbReference>
<accession>A0A7J7V121</accession>
<evidence type="ECO:0000313" key="1">
    <source>
        <dbReference type="EMBL" id="KAF6318676.1"/>
    </source>
</evidence>
<dbReference type="Proteomes" id="UP000558488">
    <property type="component" value="Unassembled WGS sequence"/>
</dbReference>
<protein>
    <submittedName>
        <fullName evidence="1">Uncharacterized protein</fullName>
    </submittedName>
</protein>